<dbReference type="PANTHER" id="PTHR48228:SF5">
    <property type="entry name" value="ALPHA-METHYLACYL-COA RACEMASE"/>
    <property type="match status" value="1"/>
</dbReference>
<dbReference type="EMBL" id="WSEL01000009">
    <property type="protein sequence ID" value="MVQ32311.1"/>
    <property type="molecule type" value="Genomic_DNA"/>
</dbReference>
<dbReference type="Gene3D" id="3.40.50.10540">
    <property type="entry name" value="Crotonobetainyl-coa:carnitine coa-transferase, domain 1"/>
    <property type="match status" value="1"/>
</dbReference>
<dbReference type="Proteomes" id="UP000469385">
    <property type="component" value="Unassembled WGS sequence"/>
</dbReference>
<dbReference type="GO" id="GO:0016740">
    <property type="term" value="F:transferase activity"/>
    <property type="evidence" value="ECO:0007669"/>
    <property type="project" value="UniProtKB-KW"/>
</dbReference>
<evidence type="ECO:0000313" key="1">
    <source>
        <dbReference type="EMBL" id="MVQ32311.1"/>
    </source>
</evidence>
<dbReference type="InterPro" id="IPR044855">
    <property type="entry name" value="CoA-Trfase_III_dom3_sf"/>
</dbReference>
<accession>A0A6N8IZ48</accession>
<sequence length="376" mass="40435">MHGLKVIELAGIGPGPMAAMLLADLGATVLRVDRREPAGLGVPRPQKYDLLLRNRRSLPLDLKDPAAVELVLDMVSRSDVLIEGFRPGVTERLGLGPDECLARNPKLIYGRITGWGQDGPLAQDVGHDLNYIALTGALHAIGRAGQAPAPPINLVGDFGGGTLYLVIGILAALQEMRVSGKGQVIDAAMVDGVASLMTQPHGTFAAGMMSNERGTNITDSGAPFYDAYQCSDGKWVSLAPVEAKFYAAALRVLGLEDLLAEQWTRDRWPQAKARIAATFLTRTRDQWCAAFEGVEACFAPVLTIDEAPQHPHLQARGTYTEIDGVTQPMPAPRFSRTPPDKPKPFRPWVAREAGEILGPWLDEAAIASARRAGVVE</sequence>
<dbReference type="Gene3D" id="3.30.1540.10">
    <property type="entry name" value="formyl-coa transferase, domain 3"/>
    <property type="match status" value="1"/>
</dbReference>
<dbReference type="InterPro" id="IPR023606">
    <property type="entry name" value="CoA-Trfase_III_dom_1_sf"/>
</dbReference>
<dbReference type="AlphaFoldDB" id="A0A6N8IZ48"/>
<protein>
    <submittedName>
        <fullName evidence="1">CoA transferase</fullName>
    </submittedName>
</protein>
<dbReference type="SUPFAM" id="SSF89796">
    <property type="entry name" value="CoA-transferase family III (CaiB/BaiF)"/>
    <property type="match status" value="1"/>
</dbReference>
<dbReference type="InterPro" id="IPR003673">
    <property type="entry name" value="CoA-Trfase_fam_III"/>
</dbReference>
<organism evidence="1 2">
    <name type="scientific">Ramlibacter pinisoli</name>
    <dbReference type="NCBI Taxonomy" id="2682844"/>
    <lineage>
        <taxon>Bacteria</taxon>
        <taxon>Pseudomonadati</taxon>
        <taxon>Pseudomonadota</taxon>
        <taxon>Betaproteobacteria</taxon>
        <taxon>Burkholderiales</taxon>
        <taxon>Comamonadaceae</taxon>
        <taxon>Ramlibacter</taxon>
    </lineage>
</organism>
<proteinExistence type="predicted"/>
<reference evidence="1 2" key="1">
    <citation type="submission" date="2019-12" db="EMBL/GenBank/DDBJ databases">
        <authorList>
            <person name="Huq M.A."/>
        </authorList>
    </citation>
    <scope>NUCLEOTIDE SEQUENCE [LARGE SCALE GENOMIC DNA]</scope>
    <source>
        <strain evidence="1 2">MAH-25</strain>
    </source>
</reference>
<gene>
    <name evidence="1" type="ORF">GON04_22840</name>
</gene>
<comment type="caution">
    <text evidence="1">The sequence shown here is derived from an EMBL/GenBank/DDBJ whole genome shotgun (WGS) entry which is preliminary data.</text>
</comment>
<dbReference type="InterPro" id="IPR050509">
    <property type="entry name" value="CoA-transferase_III"/>
</dbReference>
<evidence type="ECO:0000313" key="2">
    <source>
        <dbReference type="Proteomes" id="UP000469385"/>
    </source>
</evidence>
<dbReference type="PANTHER" id="PTHR48228">
    <property type="entry name" value="SUCCINYL-COA--D-CITRAMALATE COA-TRANSFERASE"/>
    <property type="match status" value="1"/>
</dbReference>
<keyword evidence="2" id="KW-1185">Reference proteome</keyword>
<name>A0A6N8IZ48_9BURK</name>
<dbReference type="Pfam" id="PF02515">
    <property type="entry name" value="CoA_transf_3"/>
    <property type="match status" value="1"/>
</dbReference>
<keyword evidence="1" id="KW-0808">Transferase</keyword>